<evidence type="ECO:0000256" key="5">
    <source>
        <dbReference type="ARBA" id="ARBA00023136"/>
    </source>
</evidence>
<feature type="transmembrane region" description="Helical" evidence="6">
    <location>
        <begin position="204"/>
        <end position="223"/>
    </location>
</feature>
<comment type="subcellular location">
    <subcellularLocation>
        <location evidence="1">Cell membrane</location>
        <topology evidence="1">Multi-pass membrane protein</topology>
    </subcellularLocation>
</comment>
<keyword evidence="5 6" id="KW-0472">Membrane</keyword>
<dbReference type="InterPro" id="IPR037185">
    <property type="entry name" value="EmrE-like"/>
</dbReference>
<protein>
    <recommendedName>
        <fullName evidence="7">EamA domain-containing protein</fullName>
    </recommendedName>
</protein>
<dbReference type="Pfam" id="PF00892">
    <property type="entry name" value="EamA"/>
    <property type="match status" value="2"/>
</dbReference>
<organism evidence="8 9">
    <name type="scientific">Pantoea rwandensis</name>
    <dbReference type="NCBI Taxonomy" id="1076550"/>
    <lineage>
        <taxon>Bacteria</taxon>
        <taxon>Pseudomonadati</taxon>
        <taxon>Pseudomonadota</taxon>
        <taxon>Gammaproteobacteria</taxon>
        <taxon>Enterobacterales</taxon>
        <taxon>Erwiniaceae</taxon>
        <taxon>Pantoea</taxon>
    </lineage>
</organism>
<reference evidence="8 9" key="1">
    <citation type="journal article" date="2017" name="Antonie Van Leeuwenhoek">
        <title>Phylogenomic resolution of the bacterial genus Pantoea and its relationship with Erwinia and Tatumella.</title>
        <authorList>
            <person name="Palmer M."/>
            <person name="Steenkamp E.T."/>
            <person name="Coetzee M.P."/>
            <person name="Chan W.Y."/>
            <person name="van Zyl E."/>
            <person name="De Maayer P."/>
            <person name="Coutinho T.A."/>
            <person name="Blom J."/>
            <person name="Smits T.H."/>
            <person name="Duffy B."/>
            <person name="Venter S.N."/>
        </authorList>
    </citation>
    <scope>NUCLEOTIDE SEQUENCE [LARGE SCALE GENOMIC DNA]</scope>
    <source>
        <strain evidence="8 9">LMG 26275</strain>
    </source>
</reference>
<dbReference type="EMBL" id="MLFR01000002">
    <property type="protein sequence ID" value="ORM71168.1"/>
    <property type="molecule type" value="Genomic_DNA"/>
</dbReference>
<keyword evidence="3 6" id="KW-0812">Transmembrane</keyword>
<comment type="caution">
    <text evidence="8">The sequence shown here is derived from an EMBL/GenBank/DDBJ whole genome shotgun (WGS) entry which is preliminary data.</text>
</comment>
<dbReference type="AlphaFoldDB" id="A0A1X1D3B3"/>
<evidence type="ECO:0000256" key="4">
    <source>
        <dbReference type="ARBA" id="ARBA00022989"/>
    </source>
</evidence>
<dbReference type="SUPFAM" id="SSF103481">
    <property type="entry name" value="Multidrug resistance efflux transporter EmrE"/>
    <property type="match status" value="2"/>
</dbReference>
<evidence type="ECO:0000256" key="2">
    <source>
        <dbReference type="ARBA" id="ARBA00022475"/>
    </source>
</evidence>
<feature type="transmembrane region" description="Helical" evidence="6">
    <location>
        <begin position="91"/>
        <end position="108"/>
    </location>
</feature>
<feature type="transmembrane region" description="Helical" evidence="6">
    <location>
        <begin position="66"/>
        <end position="85"/>
    </location>
</feature>
<dbReference type="PANTHER" id="PTHR32322:SF9">
    <property type="entry name" value="AMINO-ACID METABOLITE EFFLUX PUMP-RELATED"/>
    <property type="match status" value="1"/>
</dbReference>
<dbReference type="PANTHER" id="PTHR32322">
    <property type="entry name" value="INNER MEMBRANE TRANSPORTER"/>
    <property type="match status" value="1"/>
</dbReference>
<feature type="transmembrane region" description="Helical" evidence="6">
    <location>
        <begin position="40"/>
        <end position="59"/>
    </location>
</feature>
<feature type="transmembrane region" description="Helical" evidence="6">
    <location>
        <begin position="143"/>
        <end position="162"/>
    </location>
</feature>
<name>A0A1X1D3B3_9GAMM</name>
<dbReference type="GO" id="GO:0016020">
    <property type="term" value="C:membrane"/>
    <property type="evidence" value="ECO:0007669"/>
    <property type="project" value="UniProtKB-SubCell"/>
</dbReference>
<evidence type="ECO:0000256" key="1">
    <source>
        <dbReference type="ARBA" id="ARBA00004651"/>
    </source>
</evidence>
<keyword evidence="4 6" id="KW-1133">Transmembrane helix</keyword>
<evidence type="ECO:0000256" key="6">
    <source>
        <dbReference type="SAM" id="Phobius"/>
    </source>
</evidence>
<evidence type="ECO:0000256" key="3">
    <source>
        <dbReference type="ARBA" id="ARBA00022692"/>
    </source>
</evidence>
<dbReference type="RefSeq" id="WP_084932457.1">
    <property type="nucleotide sequence ID" value="NZ_MLFR01000002.1"/>
</dbReference>
<dbReference type="OrthoDB" id="321830at2"/>
<evidence type="ECO:0000313" key="9">
    <source>
        <dbReference type="Proteomes" id="UP000193558"/>
    </source>
</evidence>
<proteinExistence type="predicted"/>
<feature type="transmembrane region" description="Helical" evidence="6">
    <location>
        <begin position="120"/>
        <end position="137"/>
    </location>
</feature>
<accession>A0A1X1D3B3</accession>
<feature type="transmembrane region" description="Helical" evidence="6">
    <location>
        <begin position="230"/>
        <end position="251"/>
    </location>
</feature>
<dbReference type="InterPro" id="IPR000620">
    <property type="entry name" value="EamA_dom"/>
</dbReference>
<feature type="domain" description="EamA" evidence="7">
    <location>
        <begin position="8"/>
        <end position="134"/>
    </location>
</feature>
<sequence length="282" mass="29875">MRNFSLVLTIPTVMVAFAANSLLCKIALKGGHIDAVTFSNLRLISGALILLPFTFKSVLFKITKNTLLNSLYLMGYAVFFSIAYVKLDAGAGALILFGSVQLTMVLYGVRCGERMGTTRIIGVIVALLGLLILLLPGSKSPPVSSALLMLLSGICWAAYTIAGKKTLNPGLTTSQNFILAVPMALGISFFFSEDLHMDSVGVTLSILSGAAASAAAYVIWYSLLPNLDSVTASTLQLSVPCLAMLGGAFFLNESLDVRKMTSTLVVLIGILLVIRSKPATIN</sequence>
<feature type="domain" description="EamA" evidence="7">
    <location>
        <begin position="145"/>
        <end position="274"/>
    </location>
</feature>
<feature type="transmembrane region" description="Helical" evidence="6">
    <location>
        <begin position="174"/>
        <end position="192"/>
    </location>
</feature>
<dbReference type="Proteomes" id="UP000193558">
    <property type="component" value="Unassembled WGS sequence"/>
</dbReference>
<evidence type="ECO:0000259" key="7">
    <source>
        <dbReference type="Pfam" id="PF00892"/>
    </source>
</evidence>
<gene>
    <name evidence="8" type="ORF">HA51_04625</name>
</gene>
<dbReference type="InterPro" id="IPR050638">
    <property type="entry name" value="AA-Vitamin_Transporters"/>
</dbReference>
<keyword evidence="2" id="KW-1003">Cell membrane</keyword>
<evidence type="ECO:0000313" key="8">
    <source>
        <dbReference type="EMBL" id="ORM71168.1"/>
    </source>
</evidence>